<comment type="caution">
    <text evidence="12">The sequence shown here is derived from an EMBL/GenBank/DDBJ whole genome shotgun (WGS) entry which is preliminary data.</text>
</comment>
<dbReference type="EMBL" id="JAAGWY010000003">
    <property type="protein sequence ID" value="NEN06975.1"/>
    <property type="molecule type" value="Genomic_DNA"/>
</dbReference>
<proteinExistence type="predicted"/>
<gene>
    <name evidence="12" type="ORF">G3T36_14010</name>
</gene>
<dbReference type="SUPFAM" id="SSF55804">
    <property type="entry name" value="Phoshotransferase/anion transport protein"/>
    <property type="match status" value="1"/>
</dbReference>
<evidence type="ECO:0000259" key="11">
    <source>
        <dbReference type="PROSITE" id="PS51094"/>
    </source>
</evidence>
<name>A0A6L9Y0C2_9MICO</name>
<comment type="function">
    <text evidence="8">The phosphoenolpyruvate-dependent sugar phosphotransferase system (sugar PTS), a major carbohydrate active transport system, catalyzes the phosphorylation of incoming sugar substrates concomitantly with their translocation across the cell membrane. The enzyme II UlaABC PTS system is involved in ascorbate transport.</text>
</comment>
<keyword evidence="4" id="KW-0597">Phosphoprotein</keyword>
<evidence type="ECO:0000256" key="8">
    <source>
        <dbReference type="ARBA" id="ARBA00037387"/>
    </source>
</evidence>
<evidence type="ECO:0000256" key="1">
    <source>
        <dbReference type="ARBA" id="ARBA00004496"/>
    </source>
</evidence>
<dbReference type="Proteomes" id="UP000474967">
    <property type="component" value="Unassembled WGS sequence"/>
</dbReference>
<feature type="domain" description="PTS EIIA type-2" evidence="11">
    <location>
        <begin position="4"/>
        <end position="147"/>
    </location>
</feature>
<evidence type="ECO:0000256" key="9">
    <source>
        <dbReference type="ARBA" id="ARBA00041175"/>
    </source>
</evidence>
<dbReference type="GO" id="GO:0005737">
    <property type="term" value="C:cytoplasm"/>
    <property type="evidence" value="ECO:0007669"/>
    <property type="project" value="UniProtKB-SubCell"/>
</dbReference>
<dbReference type="InterPro" id="IPR051351">
    <property type="entry name" value="Ascorbate-PTS_EIIA_comp"/>
</dbReference>
<evidence type="ECO:0000256" key="2">
    <source>
        <dbReference type="ARBA" id="ARBA00022448"/>
    </source>
</evidence>
<keyword evidence="5" id="KW-0808">Transferase</keyword>
<dbReference type="Pfam" id="PF00359">
    <property type="entry name" value="PTS_EIIA_2"/>
    <property type="match status" value="1"/>
</dbReference>
<evidence type="ECO:0000256" key="5">
    <source>
        <dbReference type="ARBA" id="ARBA00022679"/>
    </source>
</evidence>
<keyword evidence="12" id="KW-0762">Sugar transport</keyword>
<evidence type="ECO:0000256" key="7">
    <source>
        <dbReference type="ARBA" id="ARBA00022777"/>
    </source>
</evidence>
<evidence type="ECO:0000313" key="12">
    <source>
        <dbReference type="EMBL" id="NEN06975.1"/>
    </source>
</evidence>
<protein>
    <recommendedName>
        <fullName evidence="9">Ascorbate-specific PTS system EIIA component</fullName>
    </recommendedName>
    <alternativeName>
        <fullName evidence="10">Ascorbate-specific phosphotransferase enzyme IIA component</fullName>
    </alternativeName>
</protein>
<reference evidence="12 13" key="1">
    <citation type="journal article" date="2014" name="J. Microbiol.">
        <title>Diaminobutyricibacter tongyongensis gen. nov., sp. nov. and Homoserinibacter gongjuensis gen. nov., sp. nov. belong to the family Microbacteriaceae.</title>
        <authorList>
            <person name="Kim S.J."/>
            <person name="Ahn J.H."/>
            <person name="Weon H.Y."/>
            <person name="Hamada M."/>
            <person name="Suzuki K."/>
            <person name="Kwon S.W."/>
        </authorList>
    </citation>
    <scope>NUCLEOTIDE SEQUENCE [LARGE SCALE GENOMIC DNA]</scope>
    <source>
        <strain evidence="12 13">NBRC 108724</strain>
    </source>
</reference>
<dbReference type="PANTHER" id="PTHR36203">
    <property type="entry name" value="ASCORBATE-SPECIFIC PTS SYSTEM EIIA COMPONENT"/>
    <property type="match status" value="1"/>
</dbReference>
<dbReference type="PANTHER" id="PTHR36203:SF1">
    <property type="entry name" value="ASCORBATE-SPECIFIC PTS SYSTEM EIIA COMPONENT"/>
    <property type="match status" value="1"/>
</dbReference>
<keyword evidence="7" id="KW-0418">Kinase</keyword>
<keyword evidence="13" id="KW-1185">Reference proteome</keyword>
<evidence type="ECO:0000256" key="6">
    <source>
        <dbReference type="ARBA" id="ARBA00022683"/>
    </source>
</evidence>
<comment type="subcellular location">
    <subcellularLocation>
        <location evidence="1">Cytoplasm</location>
    </subcellularLocation>
</comment>
<dbReference type="GO" id="GO:0016301">
    <property type="term" value="F:kinase activity"/>
    <property type="evidence" value="ECO:0007669"/>
    <property type="project" value="UniProtKB-KW"/>
</dbReference>
<evidence type="ECO:0000313" key="13">
    <source>
        <dbReference type="Proteomes" id="UP000474967"/>
    </source>
</evidence>
<keyword evidence="3" id="KW-0963">Cytoplasm</keyword>
<evidence type="ECO:0000256" key="4">
    <source>
        <dbReference type="ARBA" id="ARBA00022553"/>
    </source>
</evidence>
<evidence type="ECO:0000256" key="3">
    <source>
        <dbReference type="ARBA" id="ARBA00022490"/>
    </source>
</evidence>
<evidence type="ECO:0000256" key="10">
    <source>
        <dbReference type="ARBA" id="ARBA00042072"/>
    </source>
</evidence>
<organism evidence="12 13">
    <name type="scientific">Leifsonia tongyongensis</name>
    <dbReference type="NCBI Taxonomy" id="1268043"/>
    <lineage>
        <taxon>Bacteria</taxon>
        <taxon>Bacillati</taxon>
        <taxon>Actinomycetota</taxon>
        <taxon>Actinomycetes</taxon>
        <taxon>Micrococcales</taxon>
        <taxon>Microbacteriaceae</taxon>
        <taxon>Leifsonia</taxon>
    </lineage>
</organism>
<keyword evidence="6" id="KW-0598">Phosphotransferase system</keyword>
<dbReference type="Gene3D" id="3.40.930.10">
    <property type="entry name" value="Mannitol-specific EII, Chain A"/>
    <property type="match status" value="1"/>
</dbReference>
<dbReference type="InterPro" id="IPR016152">
    <property type="entry name" value="PTrfase/Anion_transptr"/>
</dbReference>
<dbReference type="PROSITE" id="PS51094">
    <property type="entry name" value="PTS_EIIA_TYPE_2"/>
    <property type="match status" value="1"/>
</dbReference>
<sequence>MPLPPLPDSAITVGAHASDWREAVELAGEALARSGATTPGYAARMIQVIDEFGAYIVIAPGLALAHARPGPDVLADGLSIVTLDEPVVFGHPHNDPVGVVIGLAVATPDAHVTSVAELANIFNDPGAIPALAAAADVGEVQRIMAASGEEASR</sequence>
<keyword evidence="2" id="KW-0813">Transport</keyword>
<dbReference type="GO" id="GO:0009401">
    <property type="term" value="P:phosphoenolpyruvate-dependent sugar phosphotransferase system"/>
    <property type="evidence" value="ECO:0007669"/>
    <property type="project" value="UniProtKB-KW"/>
</dbReference>
<dbReference type="InterPro" id="IPR002178">
    <property type="entry name" value="PTS_EIIA_type-2_dom"/>
</dbReference>
<dbReference type="RefSeq" id="WP_163290440.1">
    <property type="nucleotide sequence ID" value="NZ_JAAGWY010000003.1"/>
</dbReference>
<accession>A0A6L9Y0C2</accession>
<dbReference type="AlphaFoldDB" id="A0A6L9Y0C2"/>